<dbReference type="Proteomes" id="UP000183567">
    <property type="component" value="Unassembled WGS sequence"/>
</dbReference>
<keyword evidence="17" id="KW-1185">Reference proteome</keyword>
<keyword evidence="9" id="KW-0186">Copper</keyword>
<dbReference type="AlphaFoldDB" id="A0A1J8PN53"/>
<dbReference type="GO" id="GO:0052716">
    <property type="term" value="F:hydroquinone:oxygen oxidoreductase activity"/>
    <property type="evidence" value="ECO:0007669"/>
    <property type="project" value="UniProtKB-EC"/>
</dbReference>
<feature type="signal peptide" evidence="12">
    <location>
        <begin position="1"/>
        <end position="18"/>
    </location>
</feature>
<evidence type="ECO:0000256" key="10">
    <source>
        <dbReference type="ARBA" id="ARBA00023157"/>
    </source>
</evidence>
<reference evidence="16 17" key="1">
    <citation type="submission" date="2016-03" db="EMBL/GenBank/DDBJ databases">
        <title>Comparative genomics of the ectomycorrhizal sister species Rhizopogon vinicolor and Rhizopogon vesiculosus (Basidiomycota: Boletales) reveals a divergence of the mating type B locus.</title>
        <authorList>
            <person name="Mujic A.B."/>
            <person name="Kuo A."/>
            <person name="Tritt A."/>
            <person name="Lipzen A."/>
            <person name="Chen C."/>
            <person name="Johnson J."/>
            <person name="Sharma A."/>
            <person name="Barry K."/>
            <person name="Grigoriev I.V."/>
            <person name="Spatafora J.W."/>
        </authorList>
    </citation>
    <scope>NUCLEOTIDE SEQUENCE [LARGE SCALE GENOMIC DNA]</scope>
    <source>
        <strain evidence="16 17">AM-OR11-056</strain>
    </source>
</reference>
<dbReference type="PANTHER" id="PTHR11709">
    <property type="entry name" value="MULTI-COPPER OXIDASE"/>
    <property type="match status" value="1"/>
</dbReference>
<comment type="caution">
    <text evidence="16">The sequence shown here is derived from an EMBL/GenBank/DDBJ whole genome shotgun (WGS) entry which is preliminary data.</text>
</comment>
<evidence type="ECO:0000256" key="11">
    <source>
        <dbReference type="ARBA" id="ARBA00023180"/>
    </source>
</evidence>
<dbReference type="SUPFAM" id="SSF49503">
    <property type="entry name" value="Cupredoxins"/>
    <property type="match status" value="3"/>
</dbReference>
<dbReference type="FunFam" id="2.60.40.420:FF:000045">
    <property type="entry name" value="Laccase 2"/>
    <property type="match status" value="1"/>
</dbReference>
<feature type="domain" description="Plastocyanin-like" evidence="13">
    <location>
        <begin position="179"/>
        <end position="316"/>
    </location>
</feature>
<evidence type="ECO:0000256" key="5">
    <source>
        <dbReference type="ARBA" id="ARBA00012297"/>
    </source>
</evidence>
<dbReference type="EMBL" id="LVVM01005704">
    <property type="protein sequence ID" value="OJA09943.1"/>
    <property type="molecule type" value="Genomic_DNA"/>
</dbReference>
<evidence type="ECO:0000259" key="13">
    <source>
        <dbReference type="Pfam" id="PF00394"/>
    </source>
</evidence>
<feature type="chain" id="PRO_5012023862" description="laccase" evidence="12">
    <location>
        <begin position="19"/>
        <end position="536"/>
    </location>
</feature>
<comment type="catalytic activity">
    <reaction evidence="1">
        <text>4 hydroquinone + O2 = 4 benzosemiquinone + 2 H2O</text>
        <dbReference type="Rhea" id="RHEA:11276"/>
        <dbReference type="ChEBI" id="CHEBI:15377"/>
        <dbReference type="ChEBI" id="CHEBI:15379"/>
        <dbReference type="ChEBI" id="CHEBI:17594"/>
        <dbReference type="ChEBI" id="CHEBI:17977"/>
        <dbReference type="EC" id="1.10.3.2"/>
    </reaction>
</comment>
<feature type="domain" description="Plastocyanin-like" evidence="14">
    <location>
        <begin position="387"/>
        <end position="510"/>
    </location>
</feature>
<evidence type="ECO:0000256" key="7">
    <source>
        <dbReference type="ARBA" id="ARBA00022723"/>
    </source>
</evidence>
<sequence length="536" mass="58877">MRLLYPLLTSSVFALSHATSITVNSDLDIVNKVIAPDGFSRSTTLAGGVFPGPLIKAHKNDHFNIRVVNKLQDKNMPLETSVHWHGIRQLKTNWADGVSFVTQCPIRQNGSFLYQFSAPNQTGTYWYHSHFNTQYCDGLRGPLVIYDPEDPHRHLYDVDDGQIICFYIKIERRPTPCAESTIITLADWYHNPSPQLNKFAGHVDDNATLINGLGRHTGGPKSPLAVINVDHGKRYRFRIIGLSCSPTYNFTIDGHIMTIIEVDGTETVPVMVDSLPVLPGQRYSVVVHADKPIANYWVSALSSLRNQNAILRYNGAPDEDPTSTGGPYVMPFNEARLASLQHIPVPGFPEIGKADVSLNLVAGFSTSNLNADILDKLFFFNNVSYQAPPTPVLLQMLSGAQHPSDLLPKGSVYELPLNKVIEISLPNTGEAPGGPHPIHLHGQNFAVVRGVGNSTANFVNPVWRDTVDLGNAGDNVTIRFVTNNPGPWFLHCHVDFHLLDGFAAVMAEARNEISQVATSIPPAWGELCNSNTSALT</sequence>
<dbReference type="InterPro" id="IPR011707">
    <property type="entry name" value="Cu-oxidase-like_N"/>
</dbReference>
<keyword evidence="11" id="KW-0325">Glycoprotein</keyword>
<accession>A0A1J8PN53</accession>
<organism evidence="16 17">
    <name type="scientific">Rhizopogon vesiculosus</name>
    <dbReference type="NCBI Taxonomy" id="180088"/>
    <lineage>
        <taxon>Eukaryota</taxon>
        <taxon>Fungi</taxon>
        <taxon>Dikarya</taxon>
        <taxon>Basidiomycota</taxon>
        <taxon>Agaricomycotina</taxon>
        <taxon>Agaricomycetes</taxon>
        <taxon>Agaricomycetidae</taxon>
        <taxon>Boletales</taxon>
        <taxon>Suillineae</taxon>
        <taxon>Rhizopogonaceae</taxon>
        <taxon>Rhizopogon</taxon>
    </lineage>
</organism>
<evidence type="ECO:0000256" key="3">
    <source>
        <dbReference type="ARBA" id="ARBA00004613"/>
    </source>
</evidence>
<dbReference type="GO" id="GO:0005576">
    <property type="term" value="C:extracellular region"/>
    <property type="evidence" value="ECO:0007669"/>
    <property type="project" value="UniProtKB-SubCell"/>
</dbReference>
<evidence type="ECO:0000313" key="17">
    <source>
        <dbReference type="Proteomes" id="UP000183567"/>
    </source>
</evidence>
<dbReference type="InterPro" id="IPR033138">
    <property type="entry name" value="Cu_oxidase_CS"/>
</dbReference>
<dbReference type="InterPro" id="IPR045087">
    <property type="entry name" value="Cu-oxidase_fam"/>
</dbReference>
<evidence type="ECO:0000259" key="15">
    <source>
        <dbReference type="Pfam" id="PF07732"/>
    </source>
</evidence>
<dbReference type="InterPro" id="IPR011706">
    <property type="entry name" value="Cu-oxidase_C"/>
</dbReference>
<keyword evidence="10" id="KW-1015">Disulfide bond</keyword>
<evidence type="ECO:0000256" key="8">
    <source>
        <dbReference type="ARBA" id="ARBA00023002"/>
    </source>
</evidence>
<evidence type="ECO:0000256" key="9">
    <source>
        <dbReference type="ARBA" id="ARBA00023008"/>
    </source>
</evidence>
<evidence type="ECO:0000259" key="14">
    <source>
        <dbReference type="Pfam" id="PF07731"/>
    </source>
</evidence>
<gene>
    <name evidence="16" type="ORF">AZE42_11485</name>
</gene>
<comment type="subcellular location">
    <subcellularLocation>
        <location evidence="3">Secreted</location>
    </subcellularLocation>
</comment>
<proteinExistence type="inferred from homology"/>
<name>A0A1J8PN53_9AGAM</name>
<keyword evidence="7" id="KW-0479">Metal-binding</keyword>
<protein>
    <recommendedName>
        <fullName evidence="5">laccase</fullName>
        <ecNumber evidence="5">1.10.3.2</ecNumber>
    </recommendedName>
</protein>
<dbReference type="Pfam" id="PF07731">
    <property type="entry name" value="Cu-oxidase_2"/>
    <property type="match status" value="1"/>
</dbReference>
<feature type="domain" description="Plastocyanin-like" evidence="15">
    <location>
        <begin position="33"/>
        <end position="149"/>
    </location>
</feature>
<dbReference type="InterPro" id="IPR008972">
    <property type="entry name" value="Cupredoxin"/>
</dbReference>
<comment type="similarity">
    <text evidence="4">Belongs to the multicopper oxidase family.</text>
</comment>
<dbReference type="GO" id="GO:0005507">
    <property type="term" value="F:copper ion binding"/>
    <property type="evidence" value="ECO:0007669"/>
    <property type="project" value="InterPro"/>
</dbReference>
<keyword evidence="6" id="KW-0964">Secreted</keyword>
<dbReference type="InterPro" id="IPR001117">
    <property type="entry name" value="Cu-oxidase_2nd"/>
</dbReference>
<dbReference type="PANTHER" id="PTHR11709:SF394">
    <property type="entry name" value="FI03373P-RELATED"/>
    <property type="match status" value="1"/>
</dbReference>
<dbReference type="EC" id="1.10.3.2" evidence="5"/>
<evidence type="ECO:0000256" key="6">
    <source>
        <dbReference type="ARBA" id="ARBA00022525"/>
    </source>
</evidence>
<keyword evidence="8" id="KW-0560">Oxidoreductase</keyword>
<evidence type="ECO:0000313" key="16">
    <source>
        <dbReference type="EMBL" id="OJA09943.1"/>
    </source>
</evidence>
<evidence type="ECO:0000256" key="2">
    <source>
        <dbReference type="ARBA" id="ARBA00001935"/>
    </source>
</evidence>
<dbReference type="Pfam" id="PF07732">
    <property type="entry name" value="Cu-oxidase_3"/>
    <property type="match status" value="1"/>
</dbReference>
<dbReference type="OrthoDB" id="2121828at2759"/>
<keyword evidence="12" id="KW-0732">Signal</keyword>
<comment type="cofactor">
    <cofactor evidence="2">
        <name>Cu cation</name>
        <dbReference type="ChEBI" id="CHEBI:23378"/>
    </cofactor>
</comment>
<evidence type="ECO:0000256" key="4">
    <source>
        <dbReference type="ARBA" id="ARBA00010609"/>
    </source>
</evidence>
<dbReference type="Gene3D" id="2.60.40.420">
    <property type="entry name" value="Cupredoxins - blue copper proteins"/>
    <property type="match status" value="3"/>
</dbReference>
<evidence type="ECO:0000256" key="1">
    <source>
        <dbReference type="ARBA" id="ARBA00000349"/>
    </source>
</evidence>
<dbReference type="CDD" id="cd13903">
    <property type="entry name" value="CuRO_3_Tv-LCC_like"/>
    <property type="match status" value="1"/>
</dbReference>
<dbReference type="Pfam" id="PF00394">
    <property type="entry name" value="Cu-oxidase"/>
    <property type="match status" value="1"/>
</dbReference>
<evidence type="ECO:0000256" key="12">
    <source>
        <dbReference type="SAM" id="SignalP"/>
    </source>
</evidence>
<dbReference type="PROSITE" id="PS00079">
    <property type="entry name" value="MULTICOPPER_OXIDASE1"/>
    <property type="match status" value="1"/>
</dbReference>
<dbReference type="STRING" id="180088.A0A1J8PN53"/>